<accession>A0A0D0F7Y6</accession>
<gene>
    <name evidence="1" type="ORF">B4167_1777</name>
</gene>
<comment type="caution">
    <text evidence="1">The sequence shown here is derived from an EMBL/GenBank/DDBJ whole genome shotgun (WGS) entry which is preliminary data.</text>
</comment>
<evidence type="ECO:0000313" key="2">
    <source>
        <dbReference type="Proteomes" id="UP000032076"/>
    </source>
</evidence>
<sequence length="38" mass="4705">MLSTVKNDEGRKIFGEFYVYLIRQKDKKSFNFFIKNLW</sequence>
<dbReference type="EMBL" id="JXLU01000020">
    <property type="protein sequence ID" value="KIO73830.1"/>
    <property type="molecule type" value="Genomic_DNA"/>
</dbReference>
<proteinExistence type="predicted"/>
<protein>
    <submittedName>
        <fullName evidence="1">Uncharacterized protein</fullName>
    </submittedName>
</protein>
<evidence type="ECO:0000313" key="1">
    <source>
        <dbReference type="EMBL" id="KIO73830.1"/>
    </source>
</evidence>
<dbReference type="AlphaFoldDB" id="A0A0D0F7Y6"/>
<reference evidence="1 2" key="1">
    <citation type="submission" date="2015-01" db="EMBL/GenBank/DDBJ databases">
        <title>Draft Genome Sequences of Four Bacillus thermoamylovorans Strains, Isolated From Food Products.</title>
        <authorList>
            <person name="Krawcyk A.O."/>
            <person name="Berendsen E.M."/>
            <person name="Eijlander R.T."/>
            <person name="de Jong A."/>
            <person name="Wells-Bennik M."/>
            <person name="Kuipers O.P."/>
        </authorList>
    </citation>
    <scope>NUCLEOTIDE SEQUENCE [LARGE SCALE GENOMIC DNA]</scope>
    <source>
        <strain evidence="1 2">B4167</strain>
    </source>
</reference>
<dbReference type="Proteomes" id="UP000032076">
    <property type="component" value="Unassembled WGS sequence"/>
</dbReference>
<name>A0A0D0F7Y6_9BACI</name>
<organism evidence="1 2">
    <name type="scientific">Caldibacillus thermoamylovorans</name>
    <dbReference type="NCBI Taxonomy" id="35841"/>
    <lineage>
        <taxon>Bacteria</taxon>
        <taxon>Bacillati</taxon>
        <taxon>Bacillota</taxon>
        <taxon>Bacilli</taxon>
        <taxon>Bacillales</taxon>
        <taxon>Bacillaceae</taxon>
        <taxon>Caldibacillus</taxon>
    </lineage>
</organism>